<organism evidence="1 2">
    <name type="scientific">Pluteus cervinus</name>
    <dbReference type="NCBI Taxonomy" id="181527"/>
    <lineage>
        <taxon>Eukaryota</taxon>
        <taxon>Fungi</taxon>
        <taxon>Dikarya</taxon>
        <taxon>Basidiomycota</taxon>
        <taxon>Agaricomycotina</taxon>
        <taxon>Agaricomycetes</taxon>
        <taxon>Agaricomycetidae</taxon>
        <taxon>Agaricales</taxon>
        <taxon>Pluteineae</taxon>
        <taxon>Pluteaceae</taxon>
        <taxon>Pluteus</taxon>
    </lineage>
</organism>
<dbReference type="EMBL" id="ML208259">
    <property type="protein sequence ID" value="TFK77327.1"/>
    <property type="molecule type" value="Genomic_DNA"/>
</dbReference>
<keyword evidence="2" id="KW-1185">Reference proteome</keyword>
<accession>A0ACD3BI89</accession>
<sequence length="501" mass="54571">MTSRVQKGNAIFRPVAKSRARPAARAPTIGPSDDVSVADSLTPSTTEGANISTPGPPPIALSTPSRSIPTPIFVSRTPAPPTSNISIDRAPSVIPAVQRRRSPPPVQSQDTSSQPSAATRAPVVNSETDVVEGTRSVSLEDIQPDESASTNPQAPVEEATANRKRKQSASMAPSDDTPKSRQKRSKKSPSTGPRGSRGRSLPPYDPAADPGEDLDPTIMTMAEICSDTGQGRVSSKAVEIQTNHVAWKARNREKRARMRALMERKKYGKEGEDDEDEPTESTPSTSAPVAPTAVTENTEGFDYSQNLSSSRYNVQIRIGPNGEAVVDEDSLVVDRTEHINTDGYAHVVESDHTKFVNSGTYGKRFRGSRWSADETELFYDYGENYELIAYVLPGRDRKSCKNKFKAEDKKNHDRIEYCLRNSVPVDMKTLARMTGKDFSGPVPEIRAPNPNPTTDKPPESIEPTHDEVPDVPTTRKRKSKRGPAPTDDTGIIVGDADQFEP</sequence>
<gene>
    <name evidence="1" type="ORF">BDN72DRAFT_39066</name>
</gene>
<evidence type="ECO:0000313" key="1">
    <source>
        <dbReference type="EMBL" id="TFK77327.1"/>
    </source>
</evidence>
<name>A0ACD3BI89_9AGAR</name>
<evidence type="ECO:0000313" key="2">
    <source>
        <dbReference type="Proteomes" id="UP000308600"/>
    </source>
</evidence>
<protein>
    <submittedName>
        <fullName evidence="1">Uncharacterized protein</fullName>
    </submittedName>
</protein>
<dbReference type="Proteomes" id="UP000308600">
    <property type="component" value="Unassembled WGS sequence"/>
</dbReference>
<proteinExistence type="predicted"/>
<reference evidence="1 2" key="1">
    <citation type="journal article" date="2019" name="Nat. Ecol. Evol.">
        <title>Megaphylogeny resolves global patterns of mushroom evolution.</title>
        <authorList>
            <person name="Varga T."/>
            <person name="Krizsan K."/>
            <person name="Foldi C."/>
            <person name="Dima B."/>
            <person name="Sanchez-Garcia M."/>
            <person name="Sanchez-Ramirez S."/>
            <person name="Szollosi G.J."/>
            <person name="Szarkandi J.G."/>
            <person name="Papp V."/>
            <person name="Albert L."/>
            <person name="Andreopoulos W."/>
            <person name="Angelini C."/>
            <person name="Antonin V."/>
            <person name="Barry K.W."/>
            <person name="Bougher N.L."/>
            <person name="Buchanan P."/>
            <person name="Buyck B."/>
            <person name="Bense V."/>
            <person name="Catcheside P."/>
            <person name="Chovatia M."/>
            <person name="Cooper J."/>
            <person name="Damon W."/>
            <person name="Desjardin D."/>
            <person name="Finy P."/>
            <person name="Geml J."/>
            <person name="Haridas S."/>
            <person name="Hughes K."/>
            <person name="Justo A."/>
            <person name="Karasinski D."/>
            <person name="Kautmanova I."/>
            <person name="Kiss B."/>
            <person name="Kocsube S."/>
            <person name="Kotiranta H."/>
            <person name="LaButti K.M."/>
            <person name="Lechner B.E."/>
            <person name="Liimatainen K."/>
            <person name="Lipzen A."/>
            <person name="Lukacs Z."/>
            <person name="Mihaltcheva S."/>
            <person name="Morgado L.N."/>
            <person name="Niskanen T."/>
            <person name="Noordeloos M.E."/>
            <person name="Ohm R.A."/>
            <person name="Ortiz-Santana B."/>
            <person name="Ovrebo C."/>
            <person name="Racz N."/>
            <person name="Riley R."/>
            <person name="Savchenko A."/>
            <person name="Shiryaev A."/>
            <person name="Soop K."/>
            <person name="Spirin V."/>
            <person name="Szebenyi C."/>
            <person name="Tomsovsky M."/>
            <person name="Tulloss R.E."/>
            <person name="Uehling J."/>
            <person name="Grigoriev I.V."/>
            <person name="Vagvolgyi C."/>
            <person name="Papp T."/>
            <person name="Martin F.M."/>
            <person name="Miettinen O."/>
            <person name="Hibbett D.S."/>
            <person name="Nagy L.G."/>
        </authorList>
    </citation>
    <scope>NUCLEOTIDE SEQUENCE [LARGE SCALE GENOMIC DNA]</scope>
    <source>
        <strain evidence="1 2">NL-1719</strain>
    </source>
</reference>